<dbReference type="Pfam" id="PF05140">
    <property type="entry name" value="ResB"/>
    <property type="match status" value="1"/>
</dbReference>
<evidence type="ECO:0000256" key="6">
    <source>
        <dbReference type="HAMAP-Rule" id="MF_01392"/>
    </source>
</evidence>
<proteinExistence type="inferred from homology"/>
<evidence type="ECO:0000256" key="1">
    <source>
        <dbReference type="ARBA" id="ARBA00004141"/>
    </source>
</evidence>
<protein>
    <recommendedName>
        <fullName evidence="6">Cytochrome c biogenesis protein Ccs1</fullName>
    </recommendedName>
</protein>
<keyword evidence="5 6" id="KW-0472">Membrane</keyword>
<keyword evidence="9" id="KW-0150">Chloroplast</keyword>
<evidence type="ECO:0000313" key="9">
    <source>
        <dbReference type="EMBL" id="ARW64079.1"/>
    </source>
</evidence>
<dbReference type="HAMAP" id="MF_01392">
    <property type="entry name" value="CytC_Ccs1"/>
    <property type="match status" value="1"/>
</dbReference>
<evidence type="ECO:0000256" key="4">
    <source>
        <dbReference type="ARBA" id="ARBA00022989"/>
    </source>
</evidence>
<dbReference type="EMBL" id="MF101431">
    <property type="protein sequence ID" value="ARW64079.1"/>
    <property type="molecule type" value="Genomic_DNA"/>
</dbReference>
<reference evidence="9" key="1">
    <citation type="journal article" date="2017" name="J. Phycol.">
        <title>Analysis of chloroplast genomes and a supermatrix inform reclassification of the Rhodomelaceae (Rhodophyta).</title>
        <authorList>
            <person name="Diaz-Tapia P."/>
            <person name="Maggs C.A."/>
            <person name="West J.A."/>
            <person name="Verbruggen H."/>
        </authorList>
    </citation>
    <scope>NUCLEOTIDE SEQUENCE</scope>
    <source>
        <strain evidence="9">PD745</strain>
    </source>
</reference>
<accession>A0A1Z1MDT6</accession>
<dbReference type="PANTHER" id="PTHR31566:SF0">
    <property type="entry name" value="CYTOCHROME C BIOGENESIS PROTEIN CCS1, CHLOROPLASTIC"/>
    <property type="match status" value="1"/>
</dbReference>
<dbReference type="PANTHER" id="PTHR31566">
    <property type="entry name" value="CYTOCHROME C BIOGENESIS PROTEIN CCS1, CHLOROPLASTIC"/>
    <property type="match status" value="1"/>
</dbReference>
<dbReference type="GO" id="GO:0009535">
    <property type="term" value="C:chloroplast thylakoid membrane"/>
    <property type="evidence" value="ECO:0007669"/>
    <property type="project" value="UniProtKB-SubCell"/>
</dbReference>
<feature type="transmembrane region" description="Helical" evidence="7">
    <location>
        <begin position="378"/>
        <end position="398"/>
    </location>
</feature>
<evidence type="ECO:0000256" key="2">
    <source>
        <dbReference type="ARBA" id="ARBA00022692"/>
    </source>
</evidence>
<sequence length="454" mass="53061">MKIIYTKNRLWNLFKYLSNLNLSISILFLISFFCFLGSVIEQDQNLLYYQVNYPISDVNVFNLNWKTIMYFGLDHVFQTGWFILILIVFMSTLISCTLFTQLPSLKNARRWKFFYSTNSITQKVSFEEHYPRQDNSFVIMVYSLLNSSFFVFCHKNSLYAYKGLYGRVSPIFVHLSLVSILIGSIFSFLSGFTAQEMVPNGEIFHVRHIIKSGLFSSLPSNIFGRVENFYLKYNPDSSIKQFFSKISLLSSNNYSITSRVLFVNQPFYYYNLVLYQIDWQIDAIKFCINNSGNLQKQLVKTTINGKNCWLCRLPVTNHQQVFFAIFNLKDPIVIFDSVGKILGKISIHEVFYINNIHFVIDDVMMSTGIQIKADRGIIIVYFGFFILILSTVLSYLSYSQVWFYESNFSFKLSALTNRAVLFFEGDIISINKSYNFYVLSNILQNQYIKNFILQ</sequence>
<name>A0A1Z1MDT6_9FLOR</name>
<dbReference type="AlphaFoldDB" id="A0A1Z1MDT6"/>
<keyword evidence="9" id="KW-0934">Plastid</keyword>
<keyword evidence="4 6" id="KW-1133">Transmembrane helix</keyword>
<keyword evidence="2 6" id="KW-0812">Transmembrane</keyword>
<geneLocation type="chloroplast" evidence="9"/>
<keyword evidence="3 6" id="KW-0201">Cytochrome c-type biogenesis</keyword>
<feature type="transmembrane region" description="Helical" evidence="7">
    <location>
        <begin position="81"/>
        <end position="102"/>
    </location>
</feature>
<comment type="similarity">
    <text evidence="6">Belongs to the Ccs1/CcsB family.</text>
</comment>
<comment type="subcellular location">
    <subcellularLocation>
        <location evidence="1">Membrane</location>
        <topology evidence="1">Multi-pass membrane protein</topology>
    </subcellularLocation>
    <subcellularLocation>
        <location evidence="6">Plastid</location>
        <location evidence="6">Chloroplast thylakoid membrane</location>
        <topology evidence="6">Multi-pass membrane protein</topology>
    </subcellularLocation>
</comment>
<comment type="function">
    <text evidence="6">Required during biogenesis of c-type cytochromes (cytochrome c6 and cytochrome f) at the step of heme attachment.</text>
</comment>
<feature type="transmembrane region" description="Helical" evidence="7">
    <location>
        <begin position="20"/>
        <end position="40"/>
    </location>
</feature>
<evidence type="ECO:0000256" key="3">
    <source>
        <dbReference type="ARBA" id="ARBA00022748"/>
    </source>
</evidence>
<gene>
    <name evidence="6 9" type="primary">ccs1</name>
</gene>
<evidence type="ECO:0000256" key="7">
    <source>
        <dbReference type="SAM" id="Phobius"/>
    </source>
</evidence>
<feature type="domain" description="ResB-like" evidence="8">
    <location>
        <begin position="21"/>
        <end position="299"/>
    </location>
</feature>
<keyword evidence="6" id="KW-0793">Thylakoid</keyword>
<dbReference type="InterPro" id="IPR007816">
    <property type="entry name" value="ResB-like_domain"/>
</dbReference>
<feature type="transmembrane region" description="Helical" evidence="7">
    <location>
        <begin position="137"/>
        <end position="159"/>
    </location>
</feature>
<comment type="subunit">
    <text evidence="6">May interact with CcsA.</text>
</comment>
<dbReference type="InterPro" id="IPR023494">
    <property type="entry name" value="Cyt_c_bgen_Ccs1/CcsB/ResB"/>
</dbReference>
<dbReference type="GO" id="GO:0017004">
    <property type="term" value="P:cytochrome complex assembly"/>
    <property type="evidence" value="ECO:0007669"/>
    <property type="project" value="UniProtKB-UniRule"/>
</dbReference>
<evidence type="ECO:0000259" key="8">
    <source>
        <dbReference type="Pfam" id="PF05140"/>
    </source>
</evidence>
<feature type="transmembrane region" description="Helical" evidence="7">
    <location>
        <begin position="171"/>
        <end position="189"/>
    </location>
</feature>
<evidence type="ECO:0000256" key="5">
    <source>
        <dbReference type="ARBA" id="ARBA00023136"/>
    </source>
</evidence>
<organism evidence="9">
    <name type="scientific">Chondria sp.</name>
    <name type="common">in: red algae</name>
    <dbReference type="NCBI Taxonomy" id="1982705"/>
    <lineage>
        <taxon>Eukaryota</taxon>
        <taxon>Rhodophyta</taxon>
        <taxon>Florideophyceae</taxon>
        <taxon>Rhodymeniophycidae</taxon>
        <taxon>Ceramiales</taxon>
        <taxon>Rhodomelaceae</taxon>
        <taxon>Chondrieae</taxon>
        <taxon>Chondria</taxon>
    </lineage>
</organism>